<feature type="compositionally biased region" description="Polar residues" evidence="10">
    <location>
        <begin position="9"/>
        <end position="18"/>
    </location>
</feature>
<dbReference type="Gene3D" id="3.40.80.10">
    <property type="entry name" value="Peptidoglycan recognition protein-like"/>
    <property type="match status" value="1"/>
</dbReference>
<comment type="caution">
    <text evidence="12">The sequence shown here is derived from an EMBL/GenBank/DDBJ whole genome shotgun (WGS) entry which is preliminary data.</text>
</comment>
<protein>
    <recommendedName>
        <fullName evidence="3">N-acetylmuramoyl-L-alanine amidase</fullName>
        <ecNumber evidence="3">3.5.1.28</ecNumber>
    </recommendedName>
    <alternativeName>
        <fullName evidence="9">Autolysin</fullName>
    </alternativeName>
    <alternativeName>
        <fullName evidence="8">Cell wall hydrolase</fullName>
    </alternativeName>
</protein>
<dbReference type="Proteomes" id="UP000051061">
    <property type="component" value="Unassembled WGS sequence"/>
</dbReference>
<dbReference type="PANTHER" id="PTHR30417:SF11">
    <property type="entry name" value="N-ACETYLMURAMOYL-L-ALANINE AMIDASE XLYA"/>
    <property type="match status" value="1"/>
</dbReference>
<dbReference type="AlphaFoldDB" id="A0A9D5DWQ2"/>
<keyword evidence="6" id="KW-0178">Competence</keyword>
<evidence type="ECO:0000256" key="2">
    <source>
        <dbReference type="ARBA" id="ARBA00007553"/>
    </source>
</evidence>
<evidence type="ECO:0000256" key="5">
    <source>
        <dbReference type="ARBA" id="ARBA00022969"/>
    </source>
</evidence>
<dbReference type="InterPro" id="IPR051206">
    <property type="entry name" value="NAMLAA_amidase_2"/>
</dbReference>
<dbReference type="EMBL" id="LJJD01000009">
    <property type="protein sequence ID" value="KQL58295.1"/>
    <property type="molecule type" value="Genomic_DNA"/>
</dbReference>
<reference evidence="12 13" key="1">
    <citation type="submission" date="2015-09" db="EMBL/GenBank/DDBJ databases">
        <title>Genome sequencing project for genomic taxonomy and phylogenomics of Bacillus-like bacteria.</title>
        <authorList>
            <person name="Liu B."/>
            <person name="Wang J."/>
            <person name="Zhu Y."/>
            <person name="Liu G."/>
            <person name="Chen Q."/>
            <person name="Chen Z."/>
            <person name="Lan J."/>
            <person name="Che J."/>
            <person name="Ge C."/>
            <person name="Shi H."/>
            <person name="Pan Z."/>
            <person name="Liu X."/>
        </authorList>
    </citation>
    <scope>NUCLEOTIDE SEQUENCE [LARGE SCALE GENOMIC DNA]</scope>
    <source>
        <strain evidence="12 13">DSM 19153</strain>
    </source>
</reference>
<gene>
    <name evidence="12" type="ORF">AN965_04350</name>
</gene>
<dbReference type="GO" id="GO:0030435">
    <property type="term" value="P:sporulation resulting in formation of a cellular spore"/>
    <property type="evidence" value="ECO:0007669"/>
    <property type="project" value="UniProtKB-KW"/>
</dbReference>
<dbReference type="GO" id="GO:0009253">
    <property type="term" value="P:peptidoglycan catabolic process"/>
    <property type="evidence" value="ECO:0007669"/>
    <property type="project" value="InterPro"/>
</dbReference>
<evidence type="ECO:0000259" key="11">
    <source>
        <dbReference type="SMART" id="SM00644"/>
    </source>
</evidence>
<keyword evidence="5" id="KW-0749">Sporulation</keyword>
<evidence type="ECO:0000256" key="7">
    <source>
        <dbReference type="ARBA" id="ARBA00023316"/>
    </source>
</evidence>
<dbReference type="GO" id="GO:0009254">
    <property type="term" value="P:peptidoglycan turnover"/>
    <property type="evidence" value="ECO:0007669"/>
    <property type="project" value="TreeGrafter"/>
</dbReference>
<dbReference type="EC" id="3.5.1.28" evidence="3"/>
<accession>A0A9D5DWQ2</accession>
<dbReference type="PANTHER" id="PTHR30417">
    <property type="entry name" value="N-ACETYLMURAMOYL-L-ALANINE AMIDASE AMID"/>
    <property type="match status" value="1"/>
</dbReference>
<dbReference type="InterPro" id="IPR002502">
    <property type="entry name" value="Amidase_domain"/>
</dbReference>
<evidence type="ECO:0000256" key="3">
    <source>
        <dbReference type="ARBA" id="ARBA00011901"/>
    </source>
</evidence>
<dbReference type="CDD" id="cd06583">
    <property type="entry name" value="PGRP"/>
    <property type="match status" value="1"/>
</dbReference>
<keyword evidence="7" id="KW-0961">Cell wall biogenesis/degradation</keyword>
<dbReference type="GO" id="GO:0008745">
    <property type="term" value="F:N-acetylmuramoyl-L-alanine amidase activity"/>
    <property type="evidence" value="ECO:0007669"/>
    <property type="project" value="UniProtKB-EC"/>
</dbReference>
<dbReference type="GO" id="GO:0071555">
    <property type="term" value="P:cell wall organization"/>
    <property type="evidence" value="ECO:0007669"/>
    <property type="project" value="UniProtKB-KW"/>
</dbReference>
<evidence type="ECO:0000256" key="6">
    <source>
        <dbReference type="ARBA" id="ARBA00023287"/>
    </source>
</evidence>
<evidence type="ECO:0000256" key="8">
    <source>
        <dbReference type="ARBA" id="ARBA00030881"/>
    </source>
</evidence>
<dbReference type="SUPFAM" id="SSF55846">
    <property type="entry name" value="N-acetylmuramoyl-L-alanine amidase-like"/>
    <property type="match status" value="1"/>
</dbReference>
<proteinExistence type="inferred from homology"/>
<name>A0A9D5DWQ2_9BACI</name>
<evidence type="ECO:0000256" key="9">
    <source>
        <dbReference type="ARBA" id="ARBA00032390"/>
    </source>
</evidence>
<evidence type="ECO:0000256" key="1">
    <source>
        <dbReference type="ARBA" id="ARBA00001561"/>
    </source>
</evidence>
<feature type="region of interest" description="Disordered" evidence="10">
    <location>
        <begin position="1"/>
        <end position="23"/>
    </location>
</feature>
<keyword evidence="13" id="KW-1185">Reference proteome</keyword>
<sequence>MMELKQDFIPQSNSNRPQTALRPTHITVHETANTSNGANAEMHARYVKGADAQARQVSWHVTVDDTQAIQHLPFNEVGWHAGANGNRQSIGIEICVNRDGNFPQARANAISLVRRLMNELSIGINSVVTHQHWTGKNCPANLLPSWNEFIADVRAGTSPEPAPPMEGRLLRVIVDSLWVYNRPDWNARYTTVSRNEVFTIAEQLTVNGSRMYRLKSGLYITANPSYVQLI</sequence>
<evidence type="ECO:0000256" key="10">
    <source>
        <dbReference type="SAM" id="MobiDB-lite"/>
    </source>
</evidence>
<organism evidence="12 13">
    <name type="scientific">Alkalicoccobacillus plakortidis</name>
    <dbReference type="NCBI Taxonomy" id="444060"/>
    <lineage>
        <taxon>Bacteria</taxon>
        <taxon>Bacillati</taxon>
        <taxon>Bacillota</taxon>
        <taxon>Bacilli</taxon>
        <taxon>Bacillales</taxon>
        <taxon>Bacillaceae</taxon>
        <taxon>Alkalicoccobacillus</taxon>
    </lineage>
</organism>
<evidence type="ECO:0000256" key="4">
    <source>
        <dbReference type="ARBA" id="ARBA00022801"/>
    </source>
</evidence>
<dbReference type="SMART" id="SM00644">
    <property type="entry name" value="Ami_2"/>
    <property type="match status" value="1"/>
</dbReference>
<evidence type="ECO:0000313" key="13">
    <source>
        <dbReference type="Proteomes" id="UP000051061"/>
    </source>
</evidence>
<dbReference type="InterPro" id="IPR036505">
    <property type="entry name" value="Amidase/PGRP_sf"/>
</dbReference>
<comment type="catalytic activity">
    <reaction evidence="1">
        <text>Hydrolyzes the link between N-acetylmuramoyl residues and L-amino acid residues in certain cell-wall glycopeptides.</text>
        <dbReference type="EC" id="3.5.1.28"/>
    </reaction>
</comment>
<dbReference type="Pfam" id="PF01510">
    <property type="entry name" value="Amidase_2"/>
    <property type="match status" value="1"/>
</dbReference>
<comment type="similarity">
    <text evidence="2">Belongs to the N-acetylmuramoyl-L-alanine amidase 2 family.</text>
</comment>
<feature type="domain" description="N-acetylmuramoyl-L-alanine amidase" evidence="11">
    <location>
        <begin position="14"/>
        <end position="154"/>
    </location>
</feature>
<keyword evidence="4" id="KW-0378">Hydrolase</keyword>
<evidence type="ECO:0000313" key="12">
    <source>
        <dbReference type="EMBL" id="KQL58295.1"/>
    </source>
</evidence>
<dbReference type="GO" id="GO:0030420">
    <property type="term" value="P:establishment of competence for transformation"/>
    <property type="evidence" value="ECO:0007669"/>
    <property type="project" value="UniProtKB-KW"/>
</dbReference>